<reference evidence="3 4" key="1">
    <citation type="journal article" date="2019" name="Int. J. Syst. Evol. Microbiol.">
        <title>The Global Catalogue of Microorganisms (GCM) 10K type strain sequencing project: providing services to taxonomists for standard genome sequencing and annotation.</title>
        <authorList>
            <consortium name="The Broad Institute Genomics Platform"/>
            <consortium name="The Broad Institute Genome Sequencing Center for Infectious Disease"/>
            <person name="Wu L."/>
            <person name="Ma J."/>
        </authorList>
    </citation>
    <scope>NUCLEOTIDE SEQUENCE [LARGE SCALE GENOMIC DNA]</scope>
    <source>
        <strain evidence="3 4">JCM 13023</strain>
    </source>
</reference>
<dbReference type="Proteomes" id="UP001500653">
    <property type="component" value="Unassembled WGS sequence"/>
</dbReference>
<proteinExistence type="predicted"/>
<keyword evidence="4" id="KW-1185">Reference proteome</keyword>
<evidence type="ECO:0000313" key="4">
    <source>
        <dbReference type="Proteomes" id="UP001500653"/>
    </source>
</evidence>
<keyword evidence="2" id="KW-1133">Transmembrane helix</keyword>
<keyword evidence="2" id="KW-0472">Membrane</keyword>
<evidence type="ECO:0000313" key="3">
    <source>
        <dbReference type="EMBL" id="GAA1251858.1"/>
    </source>
</evidence>
<dbReference type="PANTHER" id="PTHR38442:SF1">
    <property type="entry name" value="INNER MEMBRANE PROTEIN"/>
    <property type="match status" value="1"/>
</dbReference>
<dbReference type="EMBL" id="BAAALN010000019">
    <property type="protein sequence ID" value="GAA1251858.1"/>
    <property type="molecule type" value="Genomic_DNA"/>
</dbReference>
<feature type="transmembrane region" description="Helical" evidence="2">
    <location>
        <begin position="107"/>
        <end position="129"/>
    </location>
</feature>
<dbReference type="PANTHER" id="PTHR38442">
    <property type="entry name" value="INNER MEMBRANE PROTEIN-RELATED"/>
    <property type="match status" value="1"/>
</dbReference>
<name>A0ABN1WQ79_9PSEU</name>
<dbReference type="Pfam" id="PF04286">
    <property type="entry name" value="DUF445"/>
    <property type="match status" value="1"/>
</dbReference>
<keyword evidence="2" id="KW-0812">Transmembrane</keyword>
<evidence type="ECO:0000256" key="2">
    <source>
        <dbReference type="SAM" id="Phobius"/>
    </source>
</evidence>
<feature type="compositionally biased region" description="Pro residues" evidence="1">
    <location>
        <begin position="41"/>
        <end position="55"/>
    </location>
</feature>
<dbReference type="InterPro" id="IPR007383">
    <property type="entry name" value="DUF445"/>
</dbReference>
<feature type="transmembrane region" description="Helical" evidence="2">
    <location>
        <begin position="451"/>
        <end position="471"/>
    </location>
</feature>
<feature type="transmembrane region" description="Helical" evidence="2">
    <location>
        <begin position="77"/>
        <end position="95"/>
    </location>
</feature>
<organism evidence="3 4">
    <name type="scientific">Prauserella halophila</name>
    <dbReference type="NCBI Taxonomy" id="185641"/>
    <lineage>
        <taxon>Bacteria</taxon>
        <taxon>Bacillati</taxon>
        <taxon>Actinomycetota</taxon>
        <taxon>Actinomycetes</taxon>
        <taxon>Pseudonocardiales</taxon>
        <taxon>Pseudonocardiaceae</taxon>
        <taxon>Prauserella</taxon>
    </lineage>
</organism>
<protein>
    <submittedName>
        <fullName evidence="3">DUF445 domain-containing protein</fullName>
    </submittedName>
</protein>
<accession>A0ABN1WQ79</accession>
<feature type="compositionally biased region" description="Low complexity" evidence="1">
    <location>
        <begin position="21"/>
        <end position="40"/>
    </location>
</feature>
<comment type="caution">
    <text evidence="3">The sequence shown here is derived from an EMBL/GenBank/DDBJ whole genome shotgun (WGS) entry which is preliminary data.</text>
</comment>
<gene>
    <name evidence="3" type="ORF">GCM10009676_43380</name>
</gene>
<sequence length="475" mass="51939">MGARETILTDNAGVEQPSDNVTSGAAASEPAATGAVATDGPPDPAPTPGAVPPGQAPSGGLAGDEAKRQSLRRMKRVALAFLFGAAVVFLLARWAESESWPAWVGYVRAAAEAGMIGGLADWFAVTALFRHPLGIKIPHTAIIPSKKNVLGESLGDFVGSNFLSEPVVRDKLQRLEVSRRSGEWLARPDNAERVTSELSTVVRGAVTVLRDEDVQAVMEQAVIRRVVDREWGPPLGKLLEQVLTDGAHYRFVDLMCDRAYDWVRTNHATVLRVVSERAPSWSPRFVDEMLADKVYGEVLTFAWAVKTDVNHPMRLALDRFASEFAQDLQKDPETMARADAVKRQLVEHPEVKKLIGSAWATAKDMLLTAAEDPSSELRTRVREALRTLGGRLQADAELAGKVDGWVEDVAAHVVRHYSREITTIITDTVERWDAEETSRKVELQVGRDLQFIRINGTVVGALAGLVIYTVGELLF</sequence>
<feature type="region of interest" description="Disordered" evidence="1">
    <location>
        <begin position="1"/>
        <end position="67"/>
    </location>
</feature>
<evidence type="ECO:0000256" key="1">
    <source>
        <dbReference type="SAM" id="MobiDB-lite"/>
    </source>
</evidence>